<feature type="non-terminal residue" evidence="1">
    <location>
        <position position="1"/>
    </location>
</feature>
<organism evidence="1 2">
    <name type="scientific">Mya arenaria</name>
    <name type="common">Soft-shell clam</name>
    <dbReference type="NCBI Taxonomy" id="6604"/>
    <lineage>
        <taxon>Eukaryota</taxon>
        <taxon>Metazoa</taxon>
        <taxon>Spiralia</taxon>
        <taxon>Lophotrochozoa</taxon>
        <taxon>Mollusca</taxon>
        <taxon>Bivalvia</taxon>
        <taxon>Autobranchia</taxon>
        <taxon>Heteroconchia</taxon>
        <taxon>Euheterodonta</taxon>
        <taxon>Imparidentia</taxon>
        <taxon>Neoheterodontei</taxon>
        <taxon>Myida</taxon>
        <taxon>Myoidea</taxon>
        <taxon>Myidae</taxon>
        <taxon>Mya</taxon>
    </lineage>
</organism>
<proteinExistence type="predicted"/>
<protein>
    <submittedName>
        <fullName evidence="1">Uncharacterized protein</fullName>
    </submittedName>
</protein>
<evidence type="ECO:0000313" key="1">
    <source>
        <dbReference type="EMBL" id="WAR07685.1"/>
    </source>
</evidence>
<accession>A0ABY7ECE1</accession>
<reference evidence="1" key="1">
    <citation type="submission" date="2022-11" db="EMBL/GenBank/DDBJ databases">
        <title>Centuries of genome instability and evolution in soft-shell clam transmissible cancer (bioRxiv).</title>
        <authorList>
            <person name="Hart S.F.M."/>
            <person name="Yonemitsu M.A."/>
            <person name="Giersch R.M."/>
            <person name="Beal B.F."/>
            <person name="Arriagada G."/>
            <person name="Davis B.W."/>
            <person name="Ostrander E.A."/>
            <person name="Goff S.P."/>
            <person name="Metzger M.J."/>
        </authorList>
    </citation>
    <scope>NUCLEOTIDE SEQUENCE</scope>
    <source>
        <strain evidence="1">MELC-2E11</strain>
        <tissue evidence="1">Siphon/mantle</tissue>
    </source>
</reference>
<dbReference type="Proteomes" id="UP001164746">
    <property type="component" value="Chromosome 6"/>
</dbReference>
<dbReference type="EMBL" id="CP111017">
    <property type="protein sequence ID" value="WAR07685.1"/>
    <property type="molecule type" value="Genomic_DNA"/>
</dbReference>
<name>A0ABY7ECE1_MYAAR</name>
<feature type="non-terminal residue" evidence="1">
    <location>
        <position position="116"/>
    </location>
</feature>
<gene>
    <name evidence="1" type="ORF">MAR_017643</name>
</gene>
<keyword evidence="2" id="KW-1185">Reference proteome</keyword>
<evidence type="ECO:0000313" key="2">
    <source>
        <dbReference type="Proteomes" id="UP001164746"/>
    </source>
</evidence>
<sequence length="116" mass="13117">HGINVASSLGIPVKYRHPAAFFNPNVRLNTLIQALEGISYHFLDVPEGCHIHPNVERVKKEELPKGELEKLSQDIPTLTLLGDDQYVFTRLNKVFDAMPSTETLSHKLFQRPPSPF</sequence>